<organism evidence="2 3">
    <name type="scientific">Pinibacter soli</name>
    <dbReference type="NCBI Taxonomy" id="3044211"/>
    <lineage>
        <taxon>Bacteria</taxon>
        <taxon>Pseudomonadati</taxon>
        <taxon>Bacteroidota</taxon>
        <taxon>Chitinophagia</taxon>
        <taxon>Chitinophagales</taxon>
        <taxon>Chitinophagaceae</taxon>
        <taxon>Pinibacter</taxon>
    </lineage>
</organism>
<dbReference type="Proteomes" id="UP001226434">
    <property type="component" value="Unassembled WGS sequence"/>
</dbReference>
<reference evidence="2 3" key="1">
    <citation type="submission" date="2023-05" db="EMBL/GenBank/DDBJ databases">
        <title>Genome sequence of Pinibacter sp. MAH-24.</title>
        <authorList>
            <person name="Huq M.A."/>
        </authorList>
    </citation>
    <scope>NUCLEOTIDE SEQUENCE [LARGE SCALE GENOMIC DNA]</scope>
    <source>
        <strain evidence="2 3">MAH-24</strain>
    </source>
</reference>
<evidence type="ECO:0008006" key="4">
    <source>
        <dbReference type="Google" id="ProtNLM"/>
    </source>
</evidence>
<keyword evidence="1" id="KW-0472">Membrane</keyword>
<evidence type="ECO:0000313" key="3">
    <source>
        <dbReference type="Proteomes" id="UP001226434"/>
    </source>
</evidence>
<sequence length="191" mass="21657">MKYYQLLIIRGIVSLAFLLPGFIAFTQEKESPFKPRHSVGINIGHEHSFGGIDENGNKESIILPYWGIDYNFQFSRKFAIGLHTDFITESFKVERTVEGDEQEIVERSSPIAPAVMGFYKPTEHWSFGVGMGGEFAKGENYVLNRIAVEYGVEIKKAWEVFGALQYDVRWKAYDTWTIGLGISKSFGGQPK</sequence>
<evidence type="ECO:0000256" key="1">
    <source>
        <dbReference type="SAM" id="Phobius"/>
    </source>
</evidence>
<dbReference type="EMBL" id="JASBRG010000007">
    <property type="protein sequence ID" value="MDI3320614.1"/>
    <property type="molecule type" value="Genomic_DNA"/>
</dbReference>
<feature type="transmembrane region" description="Helical" evidence="1">
    <location>
        <begin position="6"/>
        <end position="26"/>
    </location>
</feature>
<keyword evidence="1" id="KW-1133">Transmembrane helix</keyword>
<comment type="caution">
    <text evidence="2">The sequence shown here is derived from an EMBL/GenBank/DDBJ whole genome shotgun (WGS) entry which is preliminary data.</text>
</comment>
<name>A0ABT6RDG7_9BACT</name>
<keyword evidence="1" id="KW-0812">Transmembrane</keyword>
<accession>A0ABT6RDG7</accession>
<protein>
    <recommendedName>
        <fullName evidence="4">Outer membrane protein beta-barrel domain-containing protein</fullName>
    </recommendedName>
</protein>
<proteinExistence type="predicted"/>
<dbReference type="RefSeq" id="WP_282334710.1">
    <property type="nucleotide sequence ID" value="NZ_JASBRG010000007.1"/>
</dbReference>
<gene>
    <name evidence="2" type="ORF">QJ048_12560</name>
</gene>
<keyword evidence="3" id="KW-1185">Reference proteome</keyword>
<evidence type="ECO:0000313" key="2">
    <source>
        <dbReference type="EMBL" id="MDI3320614.1"/>
    </source>
</evidence>